<dbReference type="EC" id="2.3.1.241" evidence="8"/>
<keyword evidence="9" id="KW-1185">Reference proteome</keyword>
<dbReference type="PANTHER" id="PTHR30606:SF10">
    <property type="entry name" value="PHOSPHATIDYLINOSITOL MANNOSIDE ACYLTRANSFERASE"/>
    <property type="match status" value="1"/>
</dbReference>
<evidence type="ECO:0000256" key="2">
    <source>
        <dbReference type="ARBA" id="ARBA00022475"/>
    </source>
</evidence>
<dbReference type="EMBL" id="JAFBCF010000001">
    <property type="protein sequence ID" value="MBM7797100.1"/>
    <property type="molecule type" value="Genomic_DNA"/>
</dbReference>
<dbReference type="InterPro" id="IPR004960">
    <property type="entry name" value="LipA_acyltrans"/>
</dbReference>
<gene>
    <name evidence="8" type="ORF">JOE57_000021</name>
</gene>
<dbReference type="Proteomes" id="UP000704762">
    <property type="component" value="Unassembled WGS sequence"/>
</dbReference>
<evidence type="ECO:0000256" key="7">
    <source>
        <dbReference type="SAM" id="MobiDB-lite"/>
    </source>
</evidence>
<sequence length="311" mass="33643">MSSLREALVRTVYQVGWRVGSRVPAPVQRVIMNAGARLATWQNGPHLRQLRHNLTVAAGAPATDALVRDAVSSYLRNLIEMLALPGWGPAEIRRRVTTSAEQPLRTAYQTQGAVVALPHSGNWDLAGAWACLTGMPVTTVAERLADSEFNAFTNFRRRLGMEVLANTDPAVIAKLGSAINDGRLVCLVADRDLTGSGVPVRWGDTMITMPAGPAMVARRTGAALVPAVCQFTTAGMKIIFGPPVQPRPGRTGLVEMTQQVADFFAARIAERPADWHMMQPFFERRRVEPRKPHTHDGARGVASTGEGTVAP</sequence>
<accession>A0ABS2RDM3</accession>
<feature type="region of interest" description="Disordered" evidence="7">
    <location>
        <begin position="286"/>
        <end position="311"/>
    </location>
</feature>
<keyword evidence="6 8" id="KW-0012">Acyltransferase</keyword>
<evidence type="ECO:0000256" key="6">
    <source>
        <dbReference type="ARBA" id="ARBA00023315"/>
    </source>
</evidence>
<keyword evidence="5" id="KW-0472">Membrane</keyword>
<organism evidence="8 9">
    <name type="scientific">Microlunatus panaciterrae</name>
    <dbReference type="NCBI Taxonomy" id="400768"/>
    <lineage>
        <taxon>Bacteria</taxon>
        <taxon>Bacillati</taxon>
        <taxon>Actinomycetota</taxon>
        <taxon>Actinomycetes</taxon>
        <taxon>Propionibacteriales</taxon>
        <taxon>Propionibacteriaceae</taxon>
        <taxon>Microlunatus</taxon>
    </lineage>
</organism>
<dbReference type="Pfam" id="PF03279">
    <property type="entry name" value="Lip_A_acyltrans"/>
    <property type="match status" value="1"/>
</dbReference>
<name>A0ABS2RDM3_9ACTN</name>
<dbReference type="PANTHER" id="PTHR30606">
    <property type="entry name" value="LIPID A BIOSYNTHESIS LAUROYL ACYLTRANSFERASE"/>
    <property type="match status" value="1"/>
</dbReference>
<feature type="compositionally biased region" description="Basic and acidic residues" evidence="7">
    <location>
        <begin position="286"/>
        <end position="298"/>
    </location>
</feature>
<evidence type="ECO:0000256" key="3">
    <source>
        <dbReference type="ARBA" id="ARBA00022519"/>
    </source>
</evidence>
<comment type="caution">
    <text evidence="8">The sequence shown here is derived from an EMBL/GenBank/DDBJ whole genome shotgun (WGS) entry which is preliminary data.</text>
</comment>
<dbReference type="GO" id="GO:0008913">
    <property type="term" value="F:Kdo2-lipid IVA acyltransferase activity"/>
    <property type="evidence" value="ECO:0007669"/>
    <property type="project" value="UniProtKB-EC"/>
</dbReference>
<dbReference type="NCBIfam" id="NF005919">
    <property type="entry name" value="PRK07920.1"/>
    <property type="match status" value="1"/>
</dbReference>
<evidence type="ECO:0000313" key="9">
    <source>
        <dbReference type="Proteomes" id="UP000704762"/>
    </source>
</evidence>
<evidence type="ECO:0000256" key="4">
    <source>
        <dbReference type="ARBA" id="ARBA00022679"/>
    </source>
</evidence>
<dbReference type="CDD" id="cd07984">
    <property type="entry name" value="LPLAT_LABLAT-like"/>
    <property type="match status" value="1"/>
</dbReference>
<evidence type="ECO:0000256" key="5">
    <source>
        <dbReference type="ARBA" id="ARBA00023136"/>
    </source>
</evidence>
<keyword evidence="3" id="KW-0997">Cell inner membrane</keyword>
<evidence type="ECO:0000313" key="8">
    <source>
        <dbReference type="EMBL" id="MBM7797100.1"/>
    </source>
</evidence>
<reference evidence="8 9" key="1">
    <citation type="submission" date="2021-01" db="EMBL/GenBank/DDBJ databases">
        <title>Sequencing the genomes of 1000 actinobacteria strains.</title>
        <authorList>
            <person name="Klenk H.-P."/>
        </authorList>
    </citation>
    <scope>NUCLEOTIDE SEQUENCE [LARGE SCALE GENOMIC DNA]</scope>
    <source>
        <strain evidence="8 9">DSM 18662</strain>
    </source>
</reference>
<keyword evidence="4 8" id="KW-0808">Transferase</keyword>
<keyword evidence="2" id="KW-1003">Cell membrane</keyword>
<dbReference type="RefSeq" id="WP_204915834.1">
    <property type="nucleotide sequence ID" value="NZ_BAAAQP010000003.1"/>
</dbReference>
<protein>
    <submittedName>
        <fullName evidence="8">KDO2-lipid IV(A) lauroyltransferase</fullName>
        <ecNumber evidence="8">2.3.1.241</ecNumber>
    </submittedName>
</protein>
<evidence type="ECO:0000256" key="1">
    <source>
        <dbReference type="ARBA" id="ARBA00004533"/>
    </source>
</evidence>
<comment type="subcellular location">
    <subcellularLocation>
        <location evidence="1">Cell inner membrane</location>
    </subcellularLocation>
</comment>
<proteinExistence type="predicted"/>